<evidence type="ECO:0000256" key="1">
    <source>
        <dbReference type="ARBA" id="ARBA00004651"/>
    </source>
</evidence>
<evidence type="ECO:0000313" key="11">
    <source>
        <dbReference type="Proteomes" id="UP000249590"/>
    </source>
</evidence>
<dbReference type="AlphaFoldDB" id="A0A8B2NUN2"/>
<evidence type="ECO:0000256" key="4">
    <source>
        <dbReference type="ARBA" id="ARBA00022989"/>
    </source>
</evidence>
<dbReference type="GO" id="GO:0004713">
    <property type="term" value="F:protein tyrosine kinase activity"/>
    <property type="evidence" value="ECO:0007669"/>
    <property type="project" value="TreeGrafter"/>
</dbReference>
<evidence type="ECO:0000313" key="10">
    <source>
        <dbReference type="EMBL" id="RAI03053.1"/>
    </source>
</evidence>
<comment type="subcellular location">
    <subcellularLocation>
        <location evidence="1">Cell membrane</location>
        <topology evidence="1">Multi-pass membrane protein</topology>
    </subcellularLocation>
</comment>
<keyword evidence="5 7" id="KW-0472">Membrane</keyword>
<dbReference type="PANTHER" id="PTHR32309:SF13">
    <property type="entry name" value="FERRIC ENTEROBACTIN TRANSPORT PROTEIN FEPE"/>
    <property type="match status" value="1"/>
</dbReference>
<evidence type="ECO:0000256" key="7">
    <source>
        <dbReference type="SAM" id="Phobius"/>
    </source>
</evidence>
<dbReference type="InterPro" id="IPR050445">
    <property type="entry name" value="Bact_polysacc_biosynth/exp"/>
</dbReference>
<comment type="caution">
    <text evidence="10">The sequence shown here is derived from an EMBL/GenBank/DDBJ whole genome shotgun (WGS) entry which is preliminary data.</text>
</comment>
<feature type="domain" description="Tyrosine-protein kinase G-rich" evidence="9">
    <location>
        <begin position="368"/>
        <end position="440"/>
    </location>
</feature>
<dbReference type="InterPro" id="IPR027417">
    <property type="entry name" value="P-loop_NTPase"/>
</dbReference>
<feature type="domain" description="Polysaccharide chain length determinant N-terminal" evidence="8">
    <location>
        <begin position="28"/>
        <end position="113"/>
    </location>
</feature>
<dbReference type="InterPro" id="IPR003856">
    <property type="entry name" value="LPS_length_determ_N"/>
</dbReference>
<accession>A0A8B2NUN2</accession>
<name>A0A8B2NUN2_9HYPH</name>
<evidence type="ECO:0000256" key="3">
    <source>
        <dbReference type="ARBA" id="ARBA00022692"/>
    </source>
</evidence>
<dbReference type="Pfam" id="PF13807">
    <property type="entry name" value="GNVR"/>
    <property type="match status" value="1"/>
</dbReference>
<dbReference type="Gene3D" id="3.40.50.300">
    <property type="entry name" value="P-loop containing nucleotide triphosphate hydrolases"/>
    <property type="match status" value="1"/>
</dbReference>
<dbReference type="SUPFAM" id="SSF52540">
    <property type="entry name" value="P-loop containing nucleoside triphosphate hydrolases"/>
    <property type="match status" value="1"/>
</dbReference>
<evidence type="ECO:0000259" key="8">
    <source>
        <dbReference type="Pfam" id="PF02706"/>
    </source>
</evidence>
<gene>
    <name evidence="10" type="ORF">DLJ53_00495</name>
</gene>
<evidence type="ECO:0000256" key="6">
    <source>
        <dbReference type="SAM" id="Coils"/>
    </source>
</evidence>
<dbReference type="EMBL" id="QHHQ01000001">
    <property type="protein sequence ID" value="RAI03053.1"/>
    <property type="molecule type" value="Genomic_DNA"/>
</dbReference>
<evidence type="ECO:0000259" key="9">
    <source>
        <dbReference type="Pfam" id="PF13807"/>
    </source>
</evidence>
<dbReference type="OrthoDB" id="7786248at2"/>
<evidence type="ECO:0000256" key="2">
    <source>
        <dbReference type="ARBA" id="ARBA00022475"/>
    </source>
</evidence>
<dbReference type="PANTHER" id="PTHR32309">
    <property type="entry name" value="TYROSINE-PROTEIN KINASE"/>
    <property type="match status" value="1"/>
</dbReference>
<protein>
    <recommendedName>
        <fullName evidence="12">Polysaccharide chain length determinant N-terminal domain-containing protein</fullName>
    </recommendedName>
</protein>
<dbReference type="Proteomes" id="UP000249590">
    <property type="component" value="Unassembled WGS sequence"/>
</dbReference>
<feature type="coiled-coil region" evidence="6">
    <location>
        <begin position="190"/>
        <end position="260"/>
    </location>
</feature>
<evidence type="ECO:0008006" key="12">
    <source>
        <dbReference type="Google" id="ProtNLM"/>
    </source>
</evidence>
<keyword evidence="4 7" id="KW-1133">Transmembrane helix</keyword>
<organism evidence="10 11">
    <name type="scientific">Acuticoccus sediminis</name>
    <dbReference type="NCBI Taxonomy" id="2184697"/>
    <lineage>
        <taxon>Bacteria</taxon>
        <taxon>Pseudomonadati</taxon>
        <taxon>Pseudomonadota</taxon>
        <taxon>Alphaproteobacteria</taxon>
        <taxon>Hyphomicrobiales</taxon>
        <taxon>Amorphaceae</taxon>
        <taxon>Acuticoccus</taxon>
    </lineage>
</organism>
<dbReference type="InterPro" id="IPR032807">
    <property type="entry name" value="GNVR"/>
</dbReference>
<reference evidence="10 11" key="1">
    <citation type="submission" date="2018-05" db="EMBL/GenBank/DDBJ databases">
        <title>Acuticoccus sediminis sp. nov., isolated from deep-sea sediment of Indian Ocean.</title>
        <authorList>
            <person name="Liu X."/>
            <person name="Lai Q."/>
            <person name="Du Y."/>
            <person name="Sun F."/>
            <person name="Zhang X."/>
            <person name="Wang S."/>
            <person name="Shao Z."/>
        </authorList>
    </citation>
    <scope>NUCLEOTIDE SEQUENCE [LARGE SCALE GENOMIC DNA]</scope>
    <source>
        <strain evidence="10 11">PTG4-2</strain>
    </source>
</reference>
<keyword evidence="11" id="KW-1185">Reference proteome</keyword>
<dbReference type="Pfam" id="PF02706">
    <property type="entry name" value="Wzz"/>
    <property type="match status" value="1"/>
</dbReference>
<feature type="coiled-coil region" evidence="6">
    <location>
        <begin position="337"/>
        <end position="388"/>
    </location>
</feature>
<evidence type="ECO:0000256" key="5">
    <source>
        <dbReference type="ARBA" id="ARBA00023136"/>
    </source>
</evidence>
<keyword evidence="6" id="KW-0175">Coiled coil</keyword>
<sequence>MQDMTAAETASNGSSAAGPNPLAPIIWLAEAFWQYKWLVMTVMAAGVVAAATLAGRLPNVYTAAGLVEIDPGRDDILAQRQTNSGYIPPETVTETEVQVIQSSTVLERVAQELESRQPGTAAATSGATAADGGAAQAEMVSELQKHLRVQPTGRSYVVEVSFSGRDPRFAADVVNAVMRQYLQLDIDAQRDQANETIAQVSERLDELRTNLDERERAVEEFRATNRITESAGTTMLSEQIAQMNEELIRAQSALAQARAASDLRGAAAEAIPEVVASPLIQELRGQEAIQERTVSELSAMYRPTHPRLIQAEEALQAIRGTIASETRKIVESLGTTANVQTERVATLEGQIEAMRDRLNEQREAEIALRRLEREVDAAQRVYEVLLNRYREVQGTAGLERPDGRIVAAAVAPTAPSGPKRILVVAGGGILSGAVAFALVLGIALVDQRLRTRSDVTRTVGIAPLATVPPVPSTSRLFSGFRVRRRNAAFAEAITHLRAALVLRAGGREPTIVAMTAPDDGVGHADLLTALGQACAIAGDVTVLMDANFSRPSIHNRLGGHNEFGVSDLVMMGGEVDAALQIDRYTPLNFLAAGRQTDPSLYRASSMGALIDALYHRFDVVLINLPPIVERPDAQALAAEAEVVAIAAKAGLTSRRELLETVQTLRFVGPGLPLATVLIRR</sequence>
<proteinExistence type="predicted"/>
<feature type="transmembrane region" description="Helical" evidence="7">
    <location>
        <begin position="421"/>
        <end position="445"/>
    </location>
</feature>
<dbReference type="GO" id="GO:0005886">
    <property type="term" value="C:plasma membrane"/>
    <property type="evidence" value="ECO:0007669"/>
    <property type="project" value="UniProtKB-SubCell"/>
</dbReference>
<keyword evidence="3 7" id="KW-0812">Transmembrane</keyword>
<keyword evidence="2" id="KW-1003">Cell membrane</keyword>